<dbReference type="AlphaFoldDB" id="A0A485LJM5"/>
<dbReference type="EMBL" id="VJMH01006975">
    <property type="protein sequence ID" value="KAF0686783.1"/>
    <property type="molecule type" value="Genomic_DNA"/>
</dbReference>
<proteinExistence type="predicted"/>
<accession>A0A485LJM5</accession>
<gene>
    <name evidence="2" type="primary">Aste57867_21446</name>
    <name evidence="1" type="ORF">As57867_021377</name>
    <name evidence="2" type="ORF">ASTE57867_21446</name>
</gene>
<dbReference type="OrthoDB" id="58259at2759"/>
<protein>
    <submittedName>
        <fullName evidence="2">Aste57867_21446 protein</fullName>
    </submittedName>
</protein>
<dbReference type="Proteomes" id="UP000332933">
    <property type="component" value="Unassembled WGS sequence"/>
</dbReference>
<name>A0A485LJM5_9STRA</name>
<reference evidence="1" key="2">
    <citation type="submission" date="2019-06" db="EMBL/GenBank/DDBJ databases">
        <title>Genomics analysis of Aphanomyces spp. identifies a new class of oomycete effector associated with host adaptation.</title>
        <authorList>
            <person name="Gaulin E."/>
        </authorList>
    </citation>
    <scope>NUCLEOTIDE SEQUENCE</scope>
    <source>
        <strain evidence="1">CBS 578.67</strain>
    </source>
</reference>
<organism evidence="2 3">
    <name type="scientific">Aphanomyces stellatus</name>
    <dbReference type="NCBI Taxonomy" id="120398"/>
    <lineage>
        <taxon>Eukaryota</taxon>
        <taxon>Sar</taxon>
        <taxon>Stramenopiles</taxon>
        <taxon>Oomycota</taxon>
        <taxon>Saprolegniomycetes</taxon>
        <taxon>Saprolegniales</taxon>
        <taxon>Verrucalvaceae</taxon>
        <taxon>Aphanomyces</taxon>
    </lineage>
</organism>
<evidence type="ECO:0000313" key="2">
    <source>
        <dbReference type="EMBL" id="VFT98117.1"/>
    </source>
</evidence>
<evidence type="ECO:0000313" key="3">
    <source>
        <dbReference type="Proteomes" id="UP000332933"/>
    </source>
</evidence>
<reference evidence="2 3" key="1">
    <citation type="submission" date="2019-03" db="EMBL/GenBank/DDBJ databases">
        <authorList>
            <person name="Gaulin E."/>
            <person name="Dumas B."/>
        </authorList>
    </citation>
    <scope>NUCLEOTIDE SEQUENCE [LARGE SCALE GENOMIC DNA]</scope>
    <source>
        <strain evidence="2">CBS 568.67</strain>
    </source>
</reference>
<keyword evidence="3" id="KW-1185">Reference proteome</keyword>
<evidence type="ECO:0000313" key="1">
    <source>
        <dbReference type="EMBL" id="KAF0686783.1"/>
    </source>
</evidence>
<sequence length="145" mass="16355">MAASLKANDESPTPATRQLYRIPAVGETWVNGLSNEYEASVFPPELSAVMAKEDFDKAMETINQALQDLWPCVPCWTTGYACCICTLGLSLYCAWGQVSEAERCTTRQIGRVNRRPCFRDHGITWSLEKSWYKHTSWLVVSVVDK</sequence>
<dbReference type="EMBL" id="CAADRA010007001">
    <property type="protein sequence ID" value="VFT98117.1"/>
    <property type="molecule type" value="Genomic_DNA"/>
</dbReference>